<accession>A0A0B4XJF7</accession>
<dbReference type="InterPro" id="IPR022742">
    <property type="entry name" value="Hydrolase_4"/>
</dbReference>
<evidence type="ECO:0000256" key="1">
    <source>
        <dbReference type="ARBA" id="ARBA00022801"/>
    </source>
</evidence>
<dbReference type="PANTHER" id="PTHR22946:SF9">
    <property type="entry name" value="POLYKETIDE TRANSFERASE AF380"/>
    <property type="match status" value="1"/>
</dbReference>
<dbReference type="KEGG" id="apac:S7S_01370"/>
<dbReference type="AlphaFoldDB" id="A0A0B4XJF7"/>
<dbReference type="PANTHER" id="PTHR22946">
    <property type="entry name" value="DIENELACTONE HYDROLASE DOMAIN-CONTAINING PROTEIN-RELATED"/>
    <property type="match status" value="1"/>
</dbReference>
<dbReference type="STRING" id="391936.S7S_01370"/>
<proteinExistence type="predicted"/>
<dbReference type="Gene3D" id="3.40.50.1820">
    <property type="entry name" value="alpha/beta hydrolase"/>
    <property type="match status" value="1"/>
</dbReference>
<dbReference type="HOGENOM" id="CLU_048587_1_0_6"/>
<evidence type="ECO:0000313" key="4">
    <source>
        <dbReference type="Proteomes" id="UP000006764"/>
    </source>
</evidence>
<dbReference type="GO" id="GO:0052689">
    <property type="term" value="F:carboxylic ester hydrolase activity"/>
    <property type="evidence" value="ECO:0007669"/>
    <property type="project" value="UniProtKB-ARBA"/>
</dbReference>
<dbReference type="RefSeq" id="WP_008736246.1">
    <property type="nucleotide sequence ID" value="NZ_CP004387.1"/>
</dbReference>
<keyword evidence="4" id="KW-1185">Reference proteome</keyword>
<gene>
    <name evidence="3" type="ORF">S7S_01370</name>
</gene>
<sequence length="296" mass="31547">MQRQDLSFDSHGVTCRGYFYPGAGSGARPCIIMGHGFAATRDCGLAPFAEAFAAAGYSVFVFDYRHFGASGGEPRQLLIPEREVEDWLSALAFVRRLDGVRAEAICLWGTSFGGGLVTVAAARDGKVKAVIAQCPMMDGLASVQAVIGYAGLGQVLRLSAHGVVDILRSLVGASPHYIASAGRPGEVAAMSAEDCHDGYTALLPPEAPNKVAARIATRLAMFRPVRLAAKVQCPALLLLCEHDTVAPRAAAEKAAARMPHAEMQRYPVGHFDVYQGEARAQSLRDQLDFLARHLPA</sequence>
<dbReference type="Proteomes" id="UP000006764">
    <property type="component" value="Chromosome"/>
</dbReference>
<name>A0A0B4XJF7_9GAMM</name>
<keyword evidence="1" id="KW-0378">Hydrolase</keyword>
<evidence type="ECO:0000313" key="3">
    <source>
        <dbReference type="EMBL" id="AJD46698.1"/>
    </source>
</evidence>
<dbReference type="InterPro" id="IPR029058">
    <property type="entry name" value="AB_hydrolase_fold"/>
</dbReference>
<dbReference type="InterPro" id="IPR050261">
    <property type="entry name" value="FrsA_esterase"/>
</dbReference>
<dbReference type="SUPFAM" id="SSF53474">
    <property type="entry name" value="alpha/beta-Hydrolases"/>
    <property type="match status" value="1"/>
</dbReference>
<reference evidence="3 4" key="1">
    <citation type="journal article" date="2012" name="J. Bacteriol.">
        <title>Genome sequence of an alkane-degrading bacterium, Alcanivorax pacificus type strain W11-5, isolated from deep sea sediment.</title>
        <authorList>
            <person name="Lai Q."/>
            <person name="Shao Z."/>
        </authorList>
    </citation>
    <scope>NUCLEOTIDE SEQUENCE [LARGE SCALE GENOMIC DNA]</scope>
    <source>
        <strain evidence="3 4">W11-5</strain>
    </source>
</reference>
<dbReference type="OrthoDB" id="9805123at2"/>
<dbReference type="EMBL" id="CP004387">
    <property type="protein sequence ID" value="AJD46698.1"/>
    <property type="molecule type" value="Genomic_DNA"/>
</dbReference>
<dbReference type="Pfam" id="PF12146">
    <property type="entry name" value="Hydrolase_4"/>
    <property type="match status" value="1"/>
</dbReference>
<evidence type="ECO:0000259" key="2">
    <source>
        <dbReference type="Pfam" id="PF12146"/>
    </source>
</evidence>
<feature type="domain" description="Serine aminopeptidase S33" evidence="2">
    <location>
        <begin position="28"/>
        <end position="265"/>
    </location>
</feature>
<protein>
    <submittedName>
        <fullName evidence="3">Peptidase S15</fullName>
    </submittedName>
</protein>
<organism evidence="3 4">
    <name type="scientific">Isoalcanivorax pacificus W11-5</name>
    <dbReference type="NCBI Taxonomy" id="391936"/>
    <lineage>
        <taxon>Bacteria</taxon>
        <taxon>Pseudomonadati</taxon>
        <taxon>Pseudomonadota</taxon>
        <taxon>Gammaproteobacteria</taxon>
        <taxon>Oceanospirillales</taxon>
        <taxon>Alcanivoracaceae</taxon>
        <taxon>Isoalcanivorax</taxon>
    </lineage>
</organism>